<dbReference type="InterPro" id="IPR025912">
    <property type="entry name" value="YrvL"/>
</dbReference>
<sequence length="151" mass="16936">MREFFEKHKEKIITLLLCGVLLIIVLSVLALISGAIMKVFGFEYRSIGSIILFFIIATIISYPLGLIAGALPKALLSLDKVSMPTAITLYLILDTFATFWGLRITDYCMQSISAEDISIFVISLIFAFLGVSDIKKSRMMKNNKSQFVERQ</sequence>
<name>A0AB36B631_CLOIN</name>
<comment type="caution">
    <text evidence="2">The sequence shown here is derived from an EMBL/GenBank/DDBJ whole genome shotgun (WGS) entry which is preliminary data.</text>
</comment>
<dbReference type="Pfam" id="PF14184">
    <property type="entry name" value="YrvL"/>
    <property type="match status" value="1"/>
</dbReference>
<organism evidence="2 3">
    <name type="scientific">Clostridium innocuum</name>
    <dbReference type="NCBI Taxonomy" id="1522"/>
    <lineage>
        <taxon>Bacteria</taxon>
        <taxon>Bacillati</taxon>
        <taxon>Bacillota</taxon>
        <taxon>Clostridia</taxon>
        <taxon>Eubacteriales</taxon>
        <taxon>Clostridiaceae</taxon>
        <taxon>Clostridium</taxon>
    </lineage>
</organism>
<protein>
    <recommendedName>
        <fullName evidence="4">Regulatory protein YrvL</fullName>
    </recommendedName>
</protein>
<dbReference type="EMBL" id="WWTN01000017">
    <property type="protein sequence ID" value="MZH56246.1"/>
    <property type="molecule type" value="Genomic_DNA"/>
</dbReference>
<feature type="transmembrane region" description="Helical" evidence="1">
    <location>
        <begin position="49"/>
        <end position="71"/>
    </location>
</feature>
<keyword evidence="1" id="KW-0812">Transmembrane</keyword>
<keyword evidence="1" id="KW-0472">Membrane</keyword>
<evidence type="ECO:0008006" key="4">
    <source>
        <dbReference type="Google" id="ProtNLM"/>
    </source>
</evidence>
<proteinExistence type="predicted"/>
<evidence type="ECO:0000313" key="3">
    <source>
        <dbReference type="Proteomes" id="UP000604383"/>
    </source>
</evidence>
<gene>
    <name evidence="2" type="ORF">GT664_10885</name>
</gene>
<feature type="transmembrane region" description="Helical" evidence="1">
    <location>
        <begin position="117"/>
        <end position="134"/>
    </location>
</feature>
<dbReference type="AlphaFoldDB" id="A0AB36B631"/>
<feature type="transmembrane region" description="Helical" evidence="1">
    <location>
        <begin position="83"/>
        <end position="102"/>
    </location>
</feature>
<evidence type="ECO:0000313" key="2">
    <source>
        <dbReference type="EMBL" id="MZH56246.1"/>
    </source>
</evidence>
<evidence type="ECO:0000256" key="1">
    <source>
        <dbReference type="SAM" id="Phobius"/>
    </source>
</evidence>
<dbReference type="Proteomes" id="UP000604383">
    <property type="component" value="Unassembled WGS sequence"/>
</dbReference>
<accession>A0AB36B631</accession>
<reference evidence="2" key="1">
    <citation type="journal article" date="2019" name="Nat. Med.">
        <title>A library of human gut bacterial isolates paired with longitudinal multiomics data enables mechanistic microbiome research.</title>
        <authorList>
            <person name="Poyet M."/>
            <person name="Groussin M."/>
            <person name="Gibbons S.M."/>
            <person name="Avila-Pacheco J."/>
            <person name="Jiang X."/>
            <person name="Kearney S.M."/>
            <person name="Perrotta A.R."/>
            <person name="Berdy B."/>
            <person name="Zhao S."/>
            <person name="Lieberman T.D."/>
            <person name="Swanson P.K."/>
            <person name="Smith M."/>
            <person name="Roesemann S."/>
            <person name="Alexander J.E."/>
            <person name="Rich S.A."/>
            <person name="Livny J."/>
            <person name="Vlamakis H."/>
            <person name="Clish C."/>
            <person name="Bullock K."/>
            <person name="Deik A."/>
            <person name="Scott J."/>
            <person name="Pierce K.A."/>
            <person name="Xavier R.J."/>
            <person name="Alm E.J."/>
        </authorList>
    </citation>
    <scope>NUCLEOTIDE SEQUENCE</scope>
    <source>
        <strain evidence="2">BIOML-A12</strain>
    </source>
</reference>
<feature type="transmembrane region" description="Helical" evidence="1">
    <location>
        <begin position="12"/>
        <end position="37"/>
    </location>
</feature>
<keyword evidence="1" id="KW-1133">Transmembrane helix</keyword>